<gene>
    <name evidence="5" type="ORF">GSOID_T00007585001</name>
</gene>
<evidence type="ECO:0000313" key="5">
    <source>
        <dbReference type="EMBL" id="CBY14555.1"/>
    </source>
</evidence>
<dbReference type="Proteomes" id="UP000001307">
    <property type="component" value="Unassembled WGS sequence"/>
</dbReference>
<feature type="region of interest" description="Disordered" evidence="3">
    <location>
        <begin position="1"/>
        <end position="100"/>
    </location>
</feature>
<dbReference type="OrthoDB" id="5914531at2759"/>
<dbReference type="InParanoid" id="E4XY27"/>
<evidence type="ECO:0000256" key="2">
    <source>
        <dbReference type="PROSITE-ProRule" id="PRU00191"/>
    </source>
</evidence>
<dbReference type="GO" id="GO:0005942">
    <property type="term" value="C:phosphatidylinositol 3-kinase complex"/>
    <property type="evidence" value="ECO:0007669"/>
    <property type="project" value="TreeGrafter"/>
</dbReference>
<dbReference type="InterPro" id="IPR000980">
    <property type="entry name" value="SH2"/>
</dbReference>
<accession>E4XY27</accession>
<dbReference type="SUPFAM" id="SSF55550">
    <property type="entry name" value="SH2 domain"/>
    <property type="match status" value="1"/>
</dbReference>
<evidence type="ECO:0000313" key="6">
    <source>
        <dbReference type="Proteomes" id="UP000001307"/>
    </source>
</evidence>
<dbReference type="GO" id="GO:0046854">
    <property type="term" value="P:phosphatidylinositol phosphate biosynthetic process"/>
    <property type="evidence" value="ECO:0007669"/>
    <property type="project" value="TreeGrafter"/>
</dbReference>
<dbReference type="InterPro" id="IPR036860">
    <property type="entry name" value="SH2_dom_sf"/>
</dbReference>
<dbReference type="PANTHER" id="PTHR10155:SF0">
    <property type="entry name" value="SUPPRESSOR OF CYTOKINE SIGNALING AT 36E, ISOFORM D"/>
    <property type="match status" value="1"/>
</dbReference>
<evidence type="ECO:0000256" key="1">
    <source>
        <dbReference type="ARBA" id="ARBA00022999"/>
    </source>
</evidence>
<dbReference type="Gene3D" id="3.30.505.10">
    <property type="entry name" value="SH2 domain"/>
    <property type="match status" value="1"/>
</dbReference>
<dbReference type="PANTHER" id="PTHR10155">
    <property type="entry name" value="PHOSPHATIDYLINOSITOL 3-KINASE REGULATORY SUBUNIT"/>
    <property type="match status" value="1"/>
</dbReference>
<dbReference type="CDD" id="cd00173">
    <property type="entry name" value="SH2"/>
    <property type="match status" value="1"/>
</dbReference>
<evidence type="ECO:0000259" key="4">
    <source>
        <dbReference type="PROSITE" id="PS50001"/>
    </source>
</evidence>
<name>E4XY27_OIKDI</name>
<dbReference type="SMART" id="SM00252">
    <property type="entry name" value="SH2"/>
    <property type="match status" value="1"/>
</dbReference>
<proteinExistence type="predicted"/>
<reference evidence="5" key="1">
    <citation type="journal article" date="2010" name="Science">
        <title>Plasticity of animal genome architecture unmasked by rapid evolution of a pelagic tunicate.</title>
        <authorList>
            <person name="Denoeud F."/>
            <person name="Henriet S."/>
            <person name="Mungpakdee S."/>
            <person name="Aury J.M."/>
            <person name="Da Silva C."/>
            <person name="Brinkmann H."/>
            <person name="Mikhaleva J."/>
            <person name="Olsen L.C."/>
            <person name="Jubin C."/>
            <person name="Canestro C."/>
            <person name="Bouquet J.M."/>
            <person name="Danks G."/>
            <person name="Poulain J."/>
            <person name="Campsteijn C."/>
            <person name="Adamski M."/>
            <person name="Cross I."/>
            <person name="Yadetie F."/>
            <person name="Muffato M."/>
            <person name="Louis A."/>
            <person name="Butcher S."/>
            <person name="Tsagkogeorga G."/>
            <person name="Konrad A."/>
            <person name="Singh S."/>
            <person name="Jensen M.F."/>
            <person name="Cong E.H."/>
            <person name="Eikeseth-Otteraa H."/>
            <person name="Noel B."/>
            <person name="Anthouard V."/>
            <person name="Porcel B.M."/>
            <person name="Kachouri-Lafond R."/>
            <person name="Nishino A."/>
            <person name="Ugolini M."/>
            <person name="Chourrout P."/>
            <person name="Nishida H."/>
            <person name="Aasland R."/>
            <person name="Huzurbazar S."/>
            <person name="Westhof E."/>
            <person name="Delsuc F."/>
            <person name="Lehrach H."/>
            <person name="Reinhardt R."/>
            <person name="Weissenbach J."/>
            <person name="Roy S.W."/>
            <person name="Artiguenave F."/>
            <person name="Postlethwait J.H."/>
            <person name="Manak J.R."/>
            <person name="Thompson E.M."/>
            <person name="Jaillon O."/>
            <person name="Du Pasquier L."/>
            <person name="Boudinot P."/>
            <person name="Liberles D.A."/>
            <person name="Volff J.N."/>
            <person name="Philippe H."/>
            <person name="Lenhard B."/>
            <person name="Roest Crollius H."/>
            <person name="Wincker P."/>
            <person name="Chourrout D."/>
        </authorList>
    </citation>
    <scope>NUCLEOTIDE SEQUENCE [LARGE SCALE GENOMIC DNA]</scope>
</reference>
<dbReference type="PRINTS" id="PR00401">
    <property type="entry name" value="SH2DOMAIN"/>
</dbReference>
<keyword evidence="1 2" id="KW-0727">SH2 domain</keyword>
<keyword evidence="6" id="KW-1185">Reference proteome</keyword>
<evidence type="ECO:0000256" key="3">
    <source>
        <dbReference type="SAM" id="MobiDB-lite"/>
    </source>
</evidence>
<dbReference type="AlphaFoldDB" id="E4XY27"/>
<protein>
    <recommendedName>
        <fullName evidence="4">SH2 domain-containing protein</fullName>
    </recommendedName>
</protein>
<dbReference type="Pfam" id="PF00017">
    <property type="entry name" value="SH2"/>
    <property type="match status" value="1"/>
</dbReference>
<dbReference type="EMBL" id="FN653304">
    <property type="protein sequence ID" value="CBY14555.1"/>
    <property type="molecule type" value="Genomic_DNA"/>
</dbReference>
<dbReference type="PROSITE" id="PS50001">
    <property type="entry name" value="SH2"/>
    <property type="match status" value="1"/>
</dbReference>
<organism evidence="5">
    <name type="scientific">Oikopleura dioica</name>
    <name type="common">Tunicate</name>
    <dbReference type="NCBI Taxonomy" id="34765"/>
    <lineage>
        <taxon>Eukaryota</taxon>
        <taxon>Metazoa</taxon>
        <taxon>Chordata</taxon>
        <taxon>Tunicata</taxon>
        <taxon>Appendicularia</taxon>
        <taxon>Copelata</taxon>
        <taxon>Oikopleuridae</taxon>
        <taxon>Oikopleura</taxon>
    </lineage>
</organism>
<sequence>MGLIDKLLGTSSEEKGSSLSDEFEFSRVGSTQNRNNNNPYRSNDVFPYRPAPAASSALVNQHRRAHSDVKPMPSVARPSFHGDKSATLAAPTPRPTKVSLPKLDLSRRNEALLDQATPTPGFEEAPFDFYQRRDIELTNKGASLPVGIAPTTSPPDLERMLYNQDALAPYSPSVTEDASLMDWEKLKKRLKTDQEMISKRISRSFSQSMEGDGSGIQADHFWYKPNFKRIHAEEALKGTPVGSFLVRKSSEQGSYALSVHTKELGLTHLLIKHVMGLWKLQGDTTATKEFSSVPSLIDFYKDQPMPVKGISPFRLC</sequence>
<feature type="domain" description="SH2" evidence="4">
    <location>
        <begin position="222"/>
        <end position="316"/>
    </location>
</feature>
<dbReference type="GO" id="GO:0046935">
    <property type="term" value="F:1-phosphatidylinositol-3-kinase regulator activity"/>
    <property type="evidence" value="ECO:0007669"/>
    <property type="project" value="TreeGrafter"/>
</dbReference>